<dbReference type="InterPro" id="IPR036691">
    <property type="entry name" value="Endo/exonu/phosph_ase_sf"/>
</dbReference>
<dbReference type="GO" id="GO:0004527">
    <property type="term" value="F:exonuclease activity"/>
    <property type="evidence" value="ECO:0007669"/>
    <property type="project" value="UniProtKB-KW"/>
</dbReference>
<dbReference type="Pfam" id="PF19580">
    <property type="entry name" value="Exo_endo_phos_3"/>
    <property type="match status" value="1"/>
</dbReference>
<protein>
    <submittedName>
        <fullName evidence="2">Endonuclease/Exonuclease/phosphatase family</fullName>
    </submittedName>
</protein>
<dbReference type="InterPro" id="IPR005135">
    <property type="entry name" value="Endo/exonuclease/phosphatase"/>
</dbReference>
<dbReference type="Proteomes" id="UP000251721">
    <property type="component" value="Unassembled WGS sequence"/>
</dbReference>
<reference evidence="2 3" key="1">
    <citation type="submission" date="2018-06" db="EMBL/GenBank/DDBJ databases">
        <authorList>
            <consortium name="Pathogen Informatics"/>
            <person name="Doyle S."/>
        </authorList>
    </citation>
    <scope>NUCLEOTIDE SEQUENCE [LARGE SCALE GENOMIC DNA]</scope>
    <source>
        <strain evidence="2 3">NCTC13465</strain>
    </source>
</reference>
<dbReference type="GO" id="GO:0004519">
    <property type="term" value="F:endonuclease activity"/>
    <property type="evidence" value="ECO:0007669"/>
    <property type="project" value="UniProtKB-KW"/>
</dbReference>
<dbReference type="Gene3D" id="3.60.10.10">
    <property type="entry name" value="Endonuclease/exonuclease/phosphatase"/>
    <property type="match status" value="1"/>
</dbReference>
<dbReference type="EMBL" id="UAWQ01000018">
    <property type="protein sequence ID" value="SQC45222.1"/>
    <property type="molecule type" value="Genomic_DNA"/>
</dbReference>
<name>A0A2X3EM96_KLEPN</name>
<sequence>MAKDNISIAWWNTSVSPSSARDRSEESFLFALALIAKMLLNYKIDIFCLGELSPKNILRLQEVFSPLGFIVYDGSFDEGKVKHDLCVLINGGKFQCVYGKSISEQTLLHGLIRAGQEIKVTHLESQIDMFIYLSHWPSRSYDTTDGAPKRYELGRTLRDAVNRCIDEKGGEYIILLGDYNDDPFNESITDAIGATRDKSLAIKKERLYNPFWRLMGHVKNKVSRVGNAYISGTYYHKSGTMTKWYTFDQIMFSSSFISNKEWSLIEDKVSIILDDDIIDMVINSSENFDHLPVFAEIEVR</sequence>
<evidence type="ECO:0000313" key="2">
    <source>
        <dbReference type="EMBL" id="SQC45222.1"/>
    </source>
</evidence>
<keyword evidence="2" id="KW-0269">Exonuclease</keyword>
<dbReference type="RefSeq" id="WP_064189031.1">
    <property type="nucleotide sequence ID" value="NZ_FLDB01000005.1"/>
</dbReference>
<dbReference type="SUPFAM" id="SSF56219">
    <property type="entry name" value="DNase I-like"/>
    <property type="match status" value="1"/>
</dbReference>
<keyword evidence="2" id="KW-0378">Hydrolase</keyword>
<proteinExistence type="predicted"/>
<accession>A0A2X3EM96</accession>
<organism evidence="2 3">
    <name type="scientific">Klebsiella pneumoniae</name>
    <dbReference type="NCBI Taxonomy" id="573"/>
    <lineage>
        <taxon>Bacteria</taxon>
        <taxon>Pseudomonadati</taxon>
        <taxon>Pseudomonadota</taxon>
        <taxon>Gammaproteobacteria</taxon>
        <taxon>Enterobacterales</taxon>
        <taxon>Enterobacteriaceae</taxon>
        <taxon>Klebsiella/Raoultella group</taxon>
        <taxon>Klebsiella</taxon>
        <taxon>Klebsiella pneumoniae complex</taxon>
    </lineage>
</organism>
<dbReference type="AlphaFoldDB" id="A0A2X3EM96"/>
<keyword evidence="2" id="KW-0540">Nuclease</keyword>
<evidence type="ECO:0000259" key="1">
    <source>
        <dbReference type="Pfam" id="PF19580"/>
    </source>
</evidence>
<feature type="domain" description="Endonuclease/exonuclease/phosphatase" evidence="1">
    <location>
        <begin position="84"/>
        <end position="270"/>
    </location>
</feature>
<gene>
    <name evidence="2" type="ORF">NCTC13465_03771</name>
</gene>
<keyword evidence="2" id="KW-0255">Endonuclease</keyword>
<evidence type="ECO:0000313" key="3">
    <source>
        <dbReference type="Proteomes" id="UP000251721"/>
    </source>
</evidence>